<feature type="signal peptide" evidence="1">
    <location>
        <begin position="1"/>
        <end position="19"/>
    </location>
</feature>
<gene>
    <name evidence="2" type="ORF">OUZ56_004228</name>
</gene>
<keyword evidence="3" id="KW-1185">Reference proteome</keyword>
<sequence length="99" mass="11149">MFNCKALLVLLVLVHCVLTMPSVVQRQAPASNVNEVTANANYRTSRKRNCNLCMFEDGWGWEEYSDGYGGYNRFRGSIRNSGYGGYYGGYGNRYGGYYG</sequence>
<evidence type="ECO:0000313" key="3">
    <source>
        <dbReference type="Proteomes" id="UP001234178"/>
    </source>
</evidence>
<protein>
    <submittedName>
        <fullName evidence="2">Uncharacterized protein</fullName>
    </submittedName>
</protein>
<evidence type="ECO:0000256" key="1">
    <source>
        <dbReference type="SAM" id="SignalP"/>
    </source>
</evidence>
<accession>A0ABQ9YP51</accession>
<reference evidence="2 3" key="1">
    <citation type="journal article" date="2023" name="Nucleic Acids Res.">
        <title>The hologenome of Daphnia magna reveals possible DNA methylation and microbiome-mediated evolution of the host genome.</title>
        <authorList>
            <person name="Chaturvedi A."/>
            <person name="Li X."/>
            <person name="Dhandapani V."/>
            <person name="Marshall H."/>
            <person name="Kissane S."/>
            <person name="Cuenca-Cambronero M."/>
            <person name="Asole G."/>
            <person name="Calvet F."/>
            <person name="Ruiz-Romero M."/>
            <person name="Marangio P."/>
            <person name="Guigo R."/>
            <person name="Rago D."/>
            <person name="Mirbahai L."/>
            <person name="Eastwood N."/>
            <person name="Colbourne J.K."/>
            <person name="Zhou J."/>
            <person name="Mallon E."/>
            <person name="Orsini L."/>
        </authorList>
    </citation>
    <scope>NUCLEOTIDE SEQUENCE [LARGE SCALE GENOMIC DNA]</scope>
    <source>
        <strain evidence="2">LRV0_1</strain>
    </source>
</reference>
<evidence type="ECO:0000313" key="2">
    <source>
        <dbReference type="EMBL" id="KAK4002398.1"/>
    </source>
</evidence>
<dbReference type="EMBL" id="JAOYFB010000001">
    <property type="protein sequence ID" value="KAK4002398.1"/>
    <property type="molecule type" value="Genomic_DNA"/>
</dbReference>
<feature type="chain" id="PRO_5045593431" evidence="1">
    <location>
        <begin position="20"/>
        <end position="99"/>
    </location>
</feature>
<proteinExistence type="predicted"/>
<comment type="caution">
    <text evidence="2">The sequence shown here is derived from an EMBL/GenBank/DDBJ whole genome shotgun (WGS) entry which is preliminary data.</text>
</comment>
<dbReference type="Proteomes" id="UP001234178">
    <property type="component" value="Unassembled WGS sequence"/>
</dbReference>
<keyword evidence="1" id="KW-0732">Signal</keyword>
<organism evidence="2 3">
    <name type="scientific">Daphnia magna</name>
    <dbReference type="NCBI Taxonomy" id="35525"/>
    <lineage>
        <taxon>Eukaryota</taxon>
        <taxon>Metazoa</taxon>
        <taxon>Ecdysozoa</taxon>
        <taxon>Arthropoda</taxon>
        <taxon>Crustacea</taxon>
        <taxon>Branchiopoda</taxon>
        <taxon>Diplostraca</taxon>
        <taxon>Cladocera</taxon>
        <taxon>Anomopoda</taxon>
        <taxon>Daphniidae</taxon>
        <taxon>Daphnia</taxon>
    </lineage>
</organism>
<name>A0ABQ9YP51_9CRUS</name>